<feature type="compositionally biased region" description="Low complexity" evidence="2">
    <location>
        <begin position="1"/>
        <end position="20"/>
    </location>
</feature>
<dbReference type="SUPFAM" id="SSF46689">
    <property type="entry name" value="Homeodomain-like"/>
    <property type="match status" value="1"/>
</dbReference>
<feature type="region of interest" description="Disordered" evidence="2">
    <location>
        <begin position="1"/>
        <end position="106"/>
    </location>
</feature>
<feature type="compositionally biased region" description="Low complexity" evidence="2">
    <location>
        <begin position="80"/>
        <end position="90"/>
    </location>
</feature>
<protein>
    <submittedName>
        <fullName evidence="4">772_t:CDS:1</fullName>
    </submittedName>
</protein>
<dbReference type="InterPro" id="IPR009057">
    <property type="entry name" value="Homeodomain-like_sf"/>
</dbReference>
<dbReference type="EMBL" id="CAJVPQ010000205">
    <property type="protein sequence ID" value="CAG8457076.1"/>
    <property type="molecule type" value="Genomic_DNA"/>
</dbReference>
<dbReference type="AlphaFoldDB" id="A0A9N8YZ05"/>
<dbReference type="SMART" id="SM00717">
    <property type="entry name" value="SANT"/>
    <property type="match status" value="1"/>
</dbReference>
<comment type="caution">
    <text evidence="4">The sequence shown here is derived from an EMBL/GenBank/DDBJ whole genome shotgun (WGS) entry which is preliminary data.</text>
</comment>
<dbReference type="Gene3D" id="1.10.10.60">
    <property type="entry name" value="Homeodomain-like"/>
    <property type="match status" value="1"/>
</dbReference>
<dbReference type="Proteomes" id="UP000789570">
    <property type="component" value="Unassembled WGS sequence"/>
</dbReference>
<keyword evidence="5" id="KW-1185">Reference proteome</keyword>
<dbReference type="PANTHER" id="PTHR46734">
    <property type="entry name" value="TELOMERIC REPEAT-BINDING FACTOR 1 TERF1"/>
    <property type="match status" value="1"/>
</dbReference>
<dbReference type="InterPro" id="IPR052450">
    <property type="entry name" value="TRBD-Containing_Protein"/>
</dbReference>
<organism evidence="4 5">
    <name type="scientific">Funneliformis caledonium</name>
    <dbReference type="NCBI Taxonomy" id="1117310"/>
    <lineage>
        <taxon>Eukaryota</taxon>
        <taxon>Fungi</taxon>
        <taxon>Fungi incertae sedis</taxon>
        <taxon>Mucoromycota</taxon>
        <taxon>Glomeromycotina</taxon>
        <taxon>Glomeromycetes</taxon>
        <taxon>Glomerales</taxon>
        <taxon>Glomeraceae</taxon>
        <taxon>Funneliformis</taxon>
    </lineage>
</organism>
<accession>A0A9N8YZ05</accession>
<evidence type="ECO:0000259" key="3">
    <source>
        <dbReference type="PROSITE" id="PS51294"/>
    </source>
</evidence>
<evidence type="ECO:0000256" key="1">
    <source>
        <dbReference type="ARBA" id="ARBA00023242"/>
    </source>
</evidence>
<feature type="domain" description="HTH myb-type" evidence="3">
    <location>
        <begin position="108"/>
        <end position="169"/>
    </location>
</feature>
<dbReference type="InterPro" id="IPR017930">
    <property type="entry name" value="Myb_dom"/>
</dbReference>
<reference evidence="4" key="1">
    <citation type="submission" date="2021-06" db="EMBL/GenBank/DDBJ databases">
        <authorList>
            <person name="Kallberg Y."/>
            <person name="Tangrot J."/>
            <person name="Rosling A."/>
        </authorList>
    </citation>
    <scope>NUCLEOTIDE SEQUENCE</scope>
    <source>
        <strain evidence="4">UK204</strain>
    </source>
</reference>
<dbReference type="CDD" id="cd11660">
    <property type="entry name" value="SANT_TRF"/>
    <property type="match status" value="1"/>
</dbReference>
<evidence type="ECO:0000313" key="4">
    <source>
        <dbReference type="EMBL" id="CAG8457076.1"/>
    </source>
</evidence>
<name>A0A9N8YZ05_9GLOM</name>
<sequence>MSSSRSSSTCSTSSTRSNTSIRNFSEQYRDVTPSFSTTTADSSSDDEIAKEDDSFSPYLKKESSPVSQFPSVYQPPPLVVVPQRSQPQVSTEHPASDNPPEHFNNQFRRGKRRQFWTPVELKALEIGMNEFGTQWAKILRLYGGTHGPLRNRNSVQLKDKARNEKKRRIKYNLELGIFHIASGGEDISDYELEYDD</sequence>
<dbReference type="PANTHER" id="PTHR46734:SF1">
    <property type="entry name" value="TELOMERIC REPEAT-BINDING FACTOR 1"/>
    <property type="match status" value="1"/>
</dbReference>
<dbReference type="PROSITE" id="PS51294">
    <property type="entry name" value="HTH_MYB"/>
    <property type="match status" value="1"/>
</dbReference>
<evidence type="ECO:0000313" key="5">
    <source>
        <dbReference type="Proteomes" id="UP000789570"/>
    </source>
</evidence>
<proteinExistence type="predicted"/>
<dbReference type="OrthoDB" id="3366990at2759"/>
<evidence type="ECO:0000256" key="2">
    <source>
        <dbReference type="SAM" id="MobiDB-lite"/>
    </source>
</evidence>
<dbReference type="InterPro" id="IPR001005">
    <property type="entry name" value="SANT/Myb"/>
</dbReference>
<gene>
    <name evidence="4" type="ORF">FCALED_LOCUS1555</name>
</gene>
<keyword evidence="1" id="KW-0539">Nucleus</keyword>